<organism evidence="4 5">
    <name type="scientific">Candidatus Brachybacterium merdavium</name>
    <dbReference type="NCBI Taxonomy" id="2838513"/>
    <lineage>
        <taxon>Bacteria</taxon>
        <taxon>Bacillati</taxon>
        <taxon>Actinomycetota</taxon>
        <taxon>Actinomycetes</taxon>
        <taxon>Micrococcales</taxon>
        <taxon>Dermabacteraceae</taxon>
        <taxon>Brachybacterium</taxon>
    </lineage>
</organism>
<dbReference type="EMBL" id="DWZH01000093">
    <property type="protein sequence ID" value="HJB11259.1"/>
    <property type="molecule type" value="Genomic_DNA"/>
</dbReference>
<dbReference type="GO" id="GO:0003677">
    <property type="term" value="F:DNA binding"/>
    <property type="evidence" value="ECO:0007669"/>
    <property type="project" value="InterPro"/>
</dbReference>
<comment type="caution">
    <text evidence="4">The sequence shown here is derived from an EMBL/GenBank/DDBJ whole genome shotgun (WGS) entry which is preliminary data.</text>
</comment>
<feature type="compositionally biased region" description="Basic residues" evidence="1">
    <location>
        <begin position="1"/>
        <end position="19"/>
    </location>
</feature>
<feature type="region of interest" description="Disordered" evidence="1">
    <location>
        <begin position="187"/>
        <end position="238"/>
    </location>
</feature>
<evidence type="ECO:0000256" key="1">
    <source>
        <dbReference type="SAM" id="MobiDB-lite"/>
    </source>
</evidence>
<feature type="transmembrane region" description="Helical" evidence="2">
    <location>
        <begin position="37"/>
        <end position="62"/>
    </location>
</feature>
<dbReference type="SUPFAM" id="SSF142984">
    <property type="entry name" value="Nqo1 middle domain-like"/>
    <property type="match status" value="1"/>
</dbReference>
<dbReference type="Gene3D" id="3.10.560.10">
    <property type="entry name" value="Outer membrane lipoprotein wza domain like"/>
    <property type="match status" value="1"/>
</dbReference>
<dbReference type="GO" id="GO:0006281">
    <property type="term" value="P:DNA repair"/>
    <property type="evidence" value="ECO:0007669"/>
    <property type="project" value="InterPro"/>
</dbReference>
<keyword evidence="2" id="KW-1133">Transmembrane helix</keyword>
<dbReference type="InterPro" id="IPR004509">
    <property type="entry name" value="Competence_ComEA_HhH"/>
</dbReference>
<dbReference type="PANTHER" id="PTHR21180:SF32">
    <property type="entry name" value="ENDONUCLEASE_EXONUCLEASE_PHOSPHATASE FAMILY DOMAIN-CONTAINING PROTEIN 1"/>
    <property type="match status" value="1"/>
</dbReference>
<dbReference type="Pfam" id="PF12836">
    <property type="entry name" value="HHH_3"/>
    <property type="match status" value="1"/>
</dbReference>
<dbReference type="Proteomes" id="UP000823823">
    <property type="component" value="Unassembled WGS sequence"/>
</dbReference>
<keyword evidence="2" id="KW-0472">Membrane</keyword>
<dbReference type="GO" id="GO:0015628">
    <property type="term" value="P:protein secretion by the type II secretion system"/>
    <property type="evidence" value="ECO:0007669"/>
    <property type="project" value="TreeGrafter"/>
</dbReference>
<keyword evidence="2" id="KW-0812">Transmembrane</keyword>
<dbReference type="SMART" id="SM00278">
    <property type="entry name" value="HhH1"/>
    <property type="match status" value="2"/>
</dbReference>
<reference evidence="4" key="2">
    <citation type="submission" date="2021-04" db="EMBL/GenBank/DDBJ databases">
        <authorList>
            <person name="Gilroy R."/>
        </authorList>
    </citation>
    <scope>NUCLEOTIDE SEQUENCE</scope>
    <source>
        <strain evidence="4">ChiHjej13B12-24818</strain>
    </source>
</reference>
<evidence type="ECO:0000313" key="5">
    <source>
        <dbReference type="Proteomes" id="UP000823823"/>
    </source>
</evidence>
<sequence>MGTQHGRRRGGRGGRHRDARRPLVLLRRNEPRRSSRAAALPAPTPAALVGIAVLVLIGLGAVHLSGSGSAVPLHEAATASPPAVELDETATAEPGAEAEEKMPAVAGGTAPAEREDGAGSSSGDDAGSSDAGPVVVHVSGAVERPGLVELPAGARVDDAVQGAGGVTPEADLAAVNLARGLVDGEQIHVPEPGESPPVALGDSDGGELAADGASGGADSDGPIDLNTAGPRELEELSGVGPAIAQRIIDHREKNGPFRSVDDLLEVSGIGPATLEKIRDQITVSP</sequence>
<protein>
    <submittedName>
        <fullName evidence="4">Helix-hairpin-helix domain-containing protein</fullName>
    </submittedName>
</protein>
<evidence type="ECO:0000313" key="4">
    <source>
        <dbReference type="EMBL" id="HJB11259.1"/>
    </source>
</evidence>
<feature type="compositionally biased region" description="Low complexity" evidence="1">
    <location>
        <begin position="199"/>
        <end position="220"/>
    </location>
</feature>
<reference evidence="4" key="1">
    <citation type="journal article" date="2021" name="PeerJ">
        <title>Extensive microbial diversity within the chicken gut microbiome revealed by metagenomics and culture.</title>
        <authorList>
            <person name="Gilroy R."/>
            <person name="Ravi A."/>
            <person name="Getino M."/>
            <person name="Pursley I."/>
            <person name="Horton D.L."/>
            <person name="Alikhan N.F."/>
            <person name="Baker D."/>
            <person name="Gharbi K."/>
            <person name="Hall N."/>
            <person name="Watson M."/>
            <person name="Adriaenssens E.M."/>
            <person name="Foster-Nyarko E."/>
            <person name="Jarju S."/>
            <person name="Secka A."/>
            <person name="Antonio M."/>
            <person name="Oren A."/>
            <person name="Chaudhuri R.R."/>
            <person name="La Ragione R."/>
            <person name="Hildebrand F."/>
            <person name="Pallen M.J."/>
        </authorList>
    </citation>
    <scope>NUCLEOTIDE SEQUENCE</scope>
    <source>
        <strain evidence="4">ChiHjej13B12-24818</strain>
    </source>
</reference>
<gene>
    <name evidence="4" type="ORF">H9786_12155</name>
</gene>
<accession>A0A9D2LER3</accession>
<feature type="region of interest" description="Disordered" evidence="1">
    <location>
        <begin position="79"/>
        <end position="133"/>
    </location>
</feature>
<dbReference type="PANTHER" id="PTHR21180">
    <property type="entry name" value="ENDONUCLEASE/EXONUCLEASE/PHOSPHATASE FAMILY DOMAIN-CONTAINING PROTEIN 1"/>
    <property type="match status" value="1"/>
</dbReference>
<feature type="compositionally biased region" description="Low complexity" evidence="1">
    <location>
        <begin position="118"/>
        <end position="132"/>
    </location>
</feature>
<dbReference type="NCBIfam" id="TIGR00426">
    <property type="entry name" value="competence protein ComEA helix-hairpin-helix repeat region"/>
    <property type="match status" value="1"/>
</dbReference>
<dbReference type="Gene3D" id="1.10.150.320">
    <property type="entry name" value="Photosystem II 12 kDa extrinsic protein"/>
    <property type="match status" value="1"/>
</dbReference>
<dbReference type="InterPro" id="IPR019554">
    <property type="entry name" value="Soluble_ligand-bd"/>
</dbReference>
<dbReference type="InterPro" id="IPR003583">
    <property type="entry name" value="Hlx-hairpin-Hlx_DNA-bd_motif"/>
</dbReference>
<dbReference type="SUPFAM" id="SSF47781">
    <property type="entry name" value="RuvA domain 2-like"/>
    <property type="match status" value="1"/>
</dbReference>
<evidence type="ECO:0000259" key="3">
    <source>
        <dbReference type="SMART" id="SM00278"/>
    </source>
</evidence>
<feature type="domain" description="Helix-hairpin-helix DNA-binding motif class 1" evidence="3">
    <location>
        <begin position="261"/>
        <end position="280"/>
    </location>
</feature>
<feature type="domain" description="Helix-hairpin-helix DNA-binding motif class 1" evidence="3">
    <location>
        <begin position="231"/>
        <end position="250"/>
    </location>
</feature>
<dbReference type="InterPro" id="IPR051675">
    <property type="entry name" value="Endo/Exo/Phosphatase_dom_1"/>
</dbReference>
<feature type="region of interest" description="Disordered" evidence="1">
    <location>
        <begin position="1"/>
        <end position="41"/>
    </location>
</feature>
<evidence type="ECO:0000256" key="2">
    <source>
        <dbReference type="SAM" id="Phobius"/>
    </source>
</evidence>
<dbReference type="GO" id="GO:0015627">
    <property type="term" value="C:type II protein secretion system complex"/>
    <property type="evidence" value="ECO:0007669"/>
    <property type="project" value="TreeGrafter"/>
</dbReference>
<name>A0A9D2LER3_9MICO</name>
<proteinExistence type="predicted"/>
<dbReference type="AlphaFoldDB" id="A0A9D2LER3"/>
<dbReference type="Pfam" id="PF10531">
    <property type="entry name" value="SLBB"/>
    <property type="match status" value="1"/>
</dbReference>
<dbReference type="InterPro" id="IPR010994">
    <property type="entry name" value="RuvA_2-like"/>
</dbReference>